<evidence type="ECO:0000313" key="6">
    <source>
        <dbReference type="Proteomes" id="UP000515154"/>
    </source>
</evidence>
<comment type="similarity">
    <text evidence="1">Belongs to the universal ribosomal protein uL23 family.</text>
</comment>
<keyword evidence="4" id="KW-0689">Ribosomal protein</keyword>
<dbReference type="InterPro" id="IPR012678">
    <property type="entry name" value="Ribosomal_uL23/eL15/eS24_sf"/>
</dbReference>
<evidence type="ECO:0000313" key="7">
    <source>
        <dbReference type="RefSeq" id="XP_029657606.1"/>
    </source>
</evidence>
<evidence type="ECO:0000256" key="3">
    <source>
        <dbReference type="ARBA" id="ARBA00022884"/>
    </source>
</evidence>
<dbReference type="RefSeq" id="XP_029657606.1">
    <property type="nucleotide sequence ID" value="XM_029801746.1"/>
</dbReference>
<gene>
    <name evidence="7" type="primary">LOC115231812</name>
</gene>
<sequence length="166" mass="19592">MQVEKKLKLPTKTTVKQKIRTKIRFYRPKTQKSLPNPKYASRIIPRKNQLVQSGIIKYPLSTETAMKKIENENTLVFIVDIHANKPQIRRAVNSEYNVKTARVNTLIRPDGKKKAYVRLTSDYDALDVANKLIRLAFLKITQRVFWHVLIKYWVHVEYLEKSYFTS</sequence>
<dbReference type="InterPro" id="IPR013025">
    <property type="entry name" value="Ribosomal_uL23-like"/>
</dbReference>
<dbReference type="NCBIfam" id="NF011118">
    <property type="entry name" value="PRK14548.1"/>
    <property type="match status" value="1"/>
</dbReference>
<dbReference type="Gene3D" id="3.30.70.330">
    <property type="match status" value="1"/>
</dbReference>
<dbReference type="GO" id="GO:0003735">
    <property type="term" value="F:structural constituent of ribosome"/>
    <property type="evidence" value="ECO:0007669"/>
    <property type="project" value="InterPro"/>
</dbReference>
<dbReference type="GO" id="GO:1990904">
    <property type="term" value="C:ribonucleoprotein complex"/>
    <property type="evidence" value="ECO:0007669"/>
    <property type="project" value="UniProtKB-KW"/>
</dbReference>
<dbReference type="FunFam" id="3.30.70.330:FF:000035">
    <property type="entry name" value="60S ribosomal protein L23a"/>
    <property type="match status" value="1"/>
</dbReference>
<accession>A0A6P7U9H0</accession>
<dbReference type="GO" id="GO:0005840">
    <property type="term" value="C:ribosome"/>
    <property type="evidence" value="ECO:0007669"/>
    <property type="project" value="UniProtKB-KW"/>
</dbReference>
<keyword evidence="2" id="KW-0699">rRNA-binding</keyword>
<dbReference type="InterPro" id="IPR012677">
    <property type="entry name" value="Nucleotide-bd_a/b_plait_sf"/>
</dbReference>
<dbReference type="Proteomes" id="UP000515154">
    <property type="component" value="Unplaced"/>
</dbReference>
<keyword evidence="3" id="KW-0694">RNA-binding</keyword>
<dbReference type="KEGG" id="osn:115231812"/>
<evidence type="ECO:0000256" key="4">
    <source>
        <dbReference type="ARBA" id="ARBA00022980"/>
    </source>
</evidence>
<keyword evidence="6" id="KW-1185">Reference proteome</keyword>
<proteinExistence type="inferred from homology"/>
<dbReference type="HAMAP" id="MF_01369_A">
    <property type="entry name" value="Ribosomal_uL23_A"/>
    <property type="match status" value="1"/>
</dbReference>
<dbReference type="SUPFAM" id="SSF54189">
    <property type="entry name" value="Ribosomal proteins S24e, L23 and L15e"/>
    <property type="match status" value="1"/>
</dbReference>
<evidence type="ECO:0000256" key="2">
    <source>
        <dbReference type="ARBA" id="ARBA00022730"/>
    </source>
</evidence>
<organism evidence="6 7">
    <name type="scientific">Octopus sinensis</name>
    <name type="common">East Asian common octopus</name>
    <dbReference type="NCBI Taxonomy" id="2607531"/>
    <lineage>
        <taxon>Eukaryota</taxon>
        <taxon>Metazoa</taxon>
        <taxon>Spiralia</taxon>
        <taxon>Lophotrochozoa</taxon>
        <taxon>Mollusca</taxon>
        <taxon>Cephalopoda</taxon>
        <taxon>Coleoidea</taxon>
        <taxon>Octopodiformes</taxon>
        <taxon>Octopoda</taxon>
        <taxon>Incirrata</taxon>
        <taxon>Octopodidae</taxon>
        <taxon>Octopus</taxon>
    </lineage>
</organism>
<name>A0A6P7U9H0_9MOLL</name>
<evidence type="ECO:0000256" key="5">
    <source>
        <dbReference type="ARBA" id="ARBA00023274"/>
    </source>
</evidence>
<protein>
    <submittedName>
        <fullName evidence="7">60S ribosomal protein L23a-like</fullName>
    </submittedName>
</protein>
<keyword evidence="5" id="KW-0687">Ribonucleoprotein</keyword>
<dbReference type="PANTHER" id="PTHR11620">
    <property type="entry name" value="60S RIBOSOMAL PROTEIN L23A"/>
    <property type="match status" value="1"/>
</dbReference>
<dbReference type="Pfam" id="PF00276">
    <property type="entry name" value="Ribosomal_L23"/>
    <property type="match status" value="1"/>
</dbReference>
<dbReference type="GO" id="GO:0019843">
    <property type="term" value="F:rRNA binding"/>
    <property type="evidence" value="ECO:0007669"/>
    <property type="project" value="UniProtKB-KW"/>
</dbReference>
<dbReference type="GO" id="GO:0006412">
    <property type="term" value="P:translation"/>
    <property type="evidence" value="ECO:0007669"/>
    <property type="project" value="InterPro"/>
</dbReference>
<evidence type="ECO:0000256" key="1">
    <source>
        <dbReference type="ARBA" id="ARBA00006700"/>
    </source>
</evidence>
<reference evidence="7" key="1">
    <citation type="submission" date="2025-08" db="UniProtKB">
        <authorList>
            <consortium name="RefSeq"/>
        </authorList>
    </citation>
    <scope>IDENTIFICATION</scope>
</reference>
<dbReference type="AlphaFoldDB" id="A0A6P7U9H0"/>